<evidence type="ECO:0000259" key="1">
    <source>
        <dbReference type="PROSITE" id="PS50921"/>
    </source>
</evidence>
<keyword evidence="3" id="KW-1185">Reference proteome</keyword>
<evidence type="ECO:0000313" key="2">
    <source>
        <dbReference type="EMBL" id="KSU78727.1"/>
    </source>
</evidence>
<dbReference type="InterPro" id="IPR005561">
    <property type="entry name" value="ANTAR"/>
</dbReference>
<dbReference type="Gene3D" id="1.10.10.10">
    <property type="entry name" value="Winged helix-like DNA-binding domain superfamily/Winged helix DNA-binding domain"/>
    <property type="match status" value="1"/>
</dbReference>
<organism evidence="2 3">
    <name type="scientific">Pseudarthrobacter enclensis</name>
    <dbReference type="NCBI Taxonomy" id="993070"/>
    <lineage>
        <taxon>Bacteria</taxon>
        <taxon>Bacillati</taxon>
        <taxon>Actinomycetota</taxon>
        <taxon>Actinomycetes</taxon>
        <taxon>Micrococcales</taxon>
        <taxon>Micrococcaceae</taxon>
        <taxon>Pseudarthrobacter</taxon>
    </lineage>
</organism>
<dbReference type="AlphaFoldDB" id="A0A0V8IVJ9"/>
<dbReference type="EMBL" id="LNQM01000001">
    <property type="protein sequence ID" value="KSU78727.1"/>
    <property type="molecule type" value="Genomic_DNA"/>
</dbReference>
<dbReference type="SMART" id="SM01012">
    <property type="entry name" value="ANTAR"/>
    <property type="match status" value="1"/>
</dbReference>
<dbReference type="PROSITE" id="PS50921">
    <property type="entry name" value="ANTAR"/>
    <property type="match status" value="1"/>
</dbReference>
<dbReference type="STRING" id="993070.AS031_01380"/>
<dbReference type="InterPro" id="IPR036388">
    <property type="entry name" value="WH-like_DNA-bd_sf"/>
</dbReference>
<dbReference type="SUPFAM" id="SSF55781">
    <property type="entry name" value="GAF domain-like"/>
    <property type="match status" value="1"/>
</dbReference>
<dbReference type="OrthoDB" id="3820533at2"/>
<dbReference type="Proteomes" id="UP000053199">
    <property type="component" value="Unassembled WGS sequence"/>
</dbReference>
<sequence length="253" mass="26166">MTLQPAVGARRADRPGFLLDLVTGAETDLASVQRLAEGAAVSLAGAAGVALDAAATLTRAGNPPVTAGSATRAYNIASSEDRYSDGPMAQAAASAAPVQVTGGSGSQRWERYRRRLTDAGYGVALAVPLELDSRSSCALVFLGPVGFDFTPELVGEAAWFAGVAAQSMKLAIEVRSVRSAGDNLKAVLESRTSIDVACGVIMAQNRCSYTEAFGKLAGVSRQRNLKVRSVAENVLKALPNGSPVTRFEPPALA</sequence>
<reference evidence="2 3" key="1">
    <citation type="journal article" date="2014" name="Arch. Microbiol.">
        <title>Arthrobacter enclensis sp. nov., isolated from sediment sample.</title>
        <authorList>
            <person name="Dastager S.G."/>
            <person name="Liu Q."/>
            <person name="Tang S.K."/>
            <person name="Krishnamurthi S."/>
            <person name="Lee J.C."/>
            <person name="Li W.J."/>
        </authorList>
    </citation>
    <scope>NUCLEOTIDE SEQUENCE [LARGE SCALE GENOMIC DNA]</scope>
    <source>
        <strain evidence="2 3">NIO-1008</strain>
    </source>
</reference>
<name>A0A0V8IVJ9_9MICC</name>
<comment type="caution">
    <text evidence="2">The sequence shown here is derived from an EMBL/GenBank/DDBJ whole genome shotgun (WGS) entry which is preliminary data.</text>
</comment>
<protein>
    <submittedName>
        <fullName evidence="2">Antitermination regulator</fullName>
    </submittedName>
</protein>
<proteinExistence type="predicted"/>
<gene>
    <name evidence="2" type="ORF">AS031_01380</name>
</gene>
<evidence type="ECO:0000313" key="3">
    <source>
        <dbReference type="Proteomes" id="UP000053199"/>
    </source>
</evidence>
<dbReference type="GO" id="GO:0003723">
    <property type="term" value="F:RNA binding"/>
    <property type="evidence" value="ECO:0007669"/>
    <property type="project" value="InterPro"/>
</dbReference>
<dbReference type="RefSeq" id="WP_058266354.1">
    <property type="nucleotide sequence ID" value="NZ_FMAZ01000001.1"/>
</dbReference>
<accession>A0A0V8IVJ9</accession>
<dbReference type="Pfam" id="PF03861">
    <property type="entry name" value="ANTAR"/>
    <property type="match status" value="1"/>
</dbReference>
<feature type="domain" description="ANTAR" evidence="1">
    <location>
        <begin position="174"/>
        <end position="235"/>
    </location>
</feature>